<keyword evidence="9" id="KW-1185">Reference proteome</keyword>
<dbReference type="OrthoDB" id="9768837at2"/>
<comment type="caution">
    <text evidence="8">The sequence shown here is derived from an EMBL/GenBank/DDBJ whole genome shotgun (WGS) entry which is preliminary data.</text>
</comment>
<feature type="transmembrane region" description="Helical" evidence="6">
    <location>
        <begin position="300"/>
        <end position="323"/>
    </location>
</feature>
<name>A0A316TT74_9BACT</name>
<feature type="transmembrane region" description="Helical" evidence="6">
    <location>
        <begin position="233"/>
        <end position="257"/>
    </location>
</feature>
<feature type="transmembrane region" description="Helical" evidence="6">
    <location>
        <begin position="394"/>
        <end position="412"/>
    </location>
</feature>
<dbReference type="EMBL" id="QGGB01000003">
    <property type="protein sequence ID" value="PWN07620.1"/>
    <property type="molecule type" value="Genomic_DNA"/>
</dbReference>
<dbReference type="GO" id="GO:0005886">
    <property type="term" value="C:plasma membrane"/>
    <property type="evidence" value="ECO:0007669"/>
    <property type="project" value="UniProtKB-SubCell"/>
</dbReference>
<dbReference type="PANTHER" id="PTHR30294:SF29">
    <property type="entry name" value="MULTIDRUG ABC TRANSPORTER PERMEASE YBHS-RELATED"/>
    <property type="match status" value="1"/>
</dbReference>
<evidence type="ECO:0000256" key="5">
    <source>
        <dbReference type="ARBA" id="ARBA00023136"/>
    </source>
</evidence>
<keyword evidence="4 6" id="KW-1133">Transmembrane helix</keyword>
<dbReference type="Pfam" id="PF12698">
    <property type="entry name" value="ABC2_membrane_3"/>
    <property type="match status" value="1"/>
</dbReference>
<evidence type="ECO:0000313" key="8">
    <source>
        <dbReference type="EMBL" id="PWN07620.1"/>
    </source>
</evidence>
<dbReference type="AlphaFoldDB" id="A0A316TT74"/>
<evidence type="ECO:0000313" key="9">
    <source>
        <dbReference type="Proteomes" id="UP000245533"/>
    </source>
</evidence>
<organism evidence="8 9">
    <name type="scientific">Rhodohalobacter mucosus</name>
    <dbReference type="NCBI Taxonomy" id="2079485"/>
    <lineage>
        <taxon>Bacteria</taxon>
        <taxon>Pseudomonadati</taxon>
        <taxon>Balneolota</taxon>
        <taxon>Balneolia</taxon>
        <taxon>Balneolales</taxon>
        <taxon>Balneolaceae</taxon>
        <taxon>Rhodohalobacter</taxon>
    </lineage>
</organism>
<keyword evidence="5 6" id="KW-0472">Membrane</keyword>
<dbReference type="GO" id="GO:0140359">
    <property type="term" value="F:ABC-type transporter activity"/>
    <property type="evidence" value="ECO:0007669"/>
    <property type="project" value="InterPro"/>
</dbReference>
<accession>A0A316TT74</accession>
<dbReference type="SUPFAM" id="SSF53850">
    <property type="entry name" value="Periplasmic binding protein-like II"/>
    <property type="match status" value="1"/>
</dbReference>
<evidence type="ECO:0000256" key="6">
    <source>
        <dbReference type="SAM" id="Phobius"/>
    </source>
</evidence>
<feature type="transmembrane region" description="Helical" evidence="6">
    <location>
        <begin position="335"/>
        <end position="354"/>
    </location>
</feature>
<comment type="subcellular location">
    <subcellularLocation>
        <location evidence="1">Cell membrane</location>
        <topology evidence="1">Multi-pass membrane protein</topology>
    </subcellularLocation>
</comment>
<keyword evidence="3 6" id="KW-0812">Transmembrane</keyword>
<evidence type="ECO:0000256" key="4">
    <source>
        <dbReference type="ARBA" id="ARBA00022989"/>
    </source>
</evidence>
<evidence type="ECO:0000256" key="3">
    <source>
        <dbReference type="ARBA" id="ARBA00022692"/>
    </source>
</evidence>
<feature type="domain" description="ABC-2 type transporter transmembrane" evidence="7">
    <location>
        <begin position="21"/>
        <end position="409"/>
    </location>
</feature>
<proteinExistence type="predicted"/>
<feature type="transmembrane region" description="Helical" evidence="6">
    <location>
        <begin position="179"/>
        <end position="203"/>
    </location>
</feature>
<dbReference type="Gene3D" id="3.40.190.10">
    <property type="entry name" value="Periplasmic binding protein-like II"/>
    <property type="match status" value="1"/>
</dbReference>
<feature type="transmembrane region" description="Helical" evidence="6">
    <location>
        <begin position="360"/>
        <end position="382"/>
    </location>
</feature>
<dbReference type="PANTHER" id="PTHR30294">
    <property type="entry name" value="MEMBRANE COMPONENT OF ABC TRANSPORTER YHHJ-RELATED"/>
    <property type="match status" value="1"/>
</dbReference>
<dbReference type="InterPro" id="IPR051449">
    <property type="entry name" value="ABC-2_transporter_component"/>
</dbReference>
<sequence length="434" mass="47785">MNWSQTFLVSKREYLTRVKSKGFIWATILVPVGFALLIAVGIFIAVWDTDIDYSIGISDESGRVISDLQESNGDEYTDITDIPVDTVRAMVQREELTGYVLVTNENIEGDRPLELIYSGSGGLQLLTTVRSDLRESIRQERLRRAEVSDDIRNIFESRIALESRRLTREGEESEDDTEILSMVGFFMGIIIFGAIFGYGGYIMRGVIEEKTNRIIEVITSSVRPIELLTGKMAGVGAIAITQFGIWILAMSGLSALAGPVAASMMPSAPAAASELPDELNGTANAELPAFLDLPTIETSLIIYFVLFFLLGYLLYSSLFAAIGSAADSETDTQQLMLPITVPIMIAYLILFHAMRSPDSALSVVGSMIPFFSPIVMVTRIAITEVPFWQPLTAILLMAVTFVGTMWLSARIYKVGILSYGKSASFKDLAKWIKQ</sequence>
<evidence type="ECO:0000259" key="7">
    <source>
        <dbReference type="Pfam" id="PF12698"/>
    </source>
</evidence>
<dbReference type="RefSeq" id="WP_109645711.1">
    <property type="nucleotide sequence ID" value="NZ_QGGB01000003.1"/>
</dbReference>
<reference evidence="8 9" key="1">
    <citation type="submission" date="2018-05" db="EMBL/GenBank/DDBJ databases">
        <title>Rhodohalobacter halophilus gen. nov., sp. nov., a moderately halophilic member of the family Balneolaceae.</title>
        <authorList>
            <person name="Liu Z.-W."/>
        </authorList>
    </citation>
    <scope>NUCLEOTIDE SEQUENCE [LARGE SCALE GENOMIC DNA]</scope>
    <source>
        <strain evidence="8 9">8A47</strain>
    </source>
</reference>
<evidence type="ECO:0000256" key="1">
    <source>
        <dbReference type="ARBA" id="ARBA00004651"/>
    </source>
</evidence>
<feature type="transmembrane region" description="Helical" evidence="6">
    <location>
        <begin position="22"/>
        <end position="47"/>
    </location>
</feature>
<gene>
    <name evidence="8" type="ORF">DDZ15_05025</name>
</gene>
<dbReference type="Proteomes" id="UP000245533">
    <property type="component" value="Unassembled WGS sequence"/>
</dbReference>
<keyword evidence="2" id="KW-1003">Cell membrane</keyword>
<evidence type="ECO:0000256" key="2">
    <source>
        <dbReference type="ARBA" id="ARBA00022475"/>
    </source>
</evidence>
<protein>
    <submittedName>
        <fullName evidence="8">ABC transporter permease</fullName>
    </submittedName>
</protein>
<dbReference type="InterPro" id="IPR013525">
    <property type="entry name" value="ABC2_TM"/>
</dbReference>